<dbReference type="GO" id="GO:0022857">
    <property type="term" value="F:transmembrane transporter activity"/>
    <property type="evidence" value="ECO:0007669"/>
    <property type="project" value="InterPro"/>
</dbReference>
<evidence type="ECO:0000256" key="3">
    <source>
        <dbReference type="ARBA" id="ARBA00022692"/>
    </source>
</evidence>
<feature type="region of interest" description="Disordered" evidence="6">
    <location>
        <begin position="534"/>
        <end position="563"/>
    </location>
</feature>
<reference evidence="8 9" key="1">
    <citation type="submission" date="2017-03" db="EMBL/GenBank/DDBJ databases">
        <title>Genomes of endolithic fungi from Antarctica.</title>
        <authorList>
            <person name="Coleine C."/>
            <person name="Masonjones S."/>
            <person name="Stajich J.E."/>
        </authorList>
    </citation>
    <scope>NUCLEOTIDE SEQUENCE [LARGE SCALE GENOMIC DNA]</scope>
    <source>
        <strain evidence="8 9">CCFEE 5187</strain>
    </source>
</reference>
<feature type="transmembrane region" description="Helical" evidence="7">
    <location>
        <begin position="185"/>
        <end position="204"/>
    </location>
</feature>
<dbReference type="Proteomes" id="UP000308768">
    <property type="component" value="Unassembled WGS sequence"/>
</dbReference>
<dbReference type="PIRSF" id="PIRSF006060">
    <property type="entry name" value="AA_transporter"/>
    <property type="match status" value="1"/>
</dbReference>
<keyword evidence="3 7" id="KW-0812">Transmembrane</keyword>
<feature type="transmembrane region" description="Helical" evidence="7">
    <location>
        <begin position="62"/>
        <end position="85"/>
    </location>
</feature>
<feature type="transmembrane region" description="Helical" evidence="7">
    <location>
        <begin position="216"/>
        <end position="235"/>
    </location>
</feature>
<feature type="transmembrane region" description="Helical" evidence="7">
    <location>
        <begin position="387"/>
        <end position="405"/>
    </location>
</feature>
<feature type="compositionally biased region" description="Polar residues" evidence="6">
    <location>
        <begin position="1"/>
        <end position="10"/>
    </location>
</feature>
<feature type="transmembrane region" description="Helical" evidence="7">
    <location>
        <begin position="411"/>
        <end position="436"/>
    </location>
</feature>
<dbReference type="Pfam" id="PF13520">
    <property type="entry name" value="AA_permease_2"/>
    <property type="match status" value="1"/>
</dbReference>
<feature type="transmembrane region" description="Helical" evidence="7">
    <location>
        <begin position="448"/>
        <end position="472"/>
    </location>
</feature>
<keyword evidence="5 7" id="KW-0472">Membrane</keyword>
<comment type="subcellular location">
    <subcellularLocation>
        <location evidence="1">Membrane</location>
        <topology evidence="1">Multi-pass membrane protein</topology>
    </subcellularLocation>
</comment>
<accession>A0A4U0X413</accession>
<name>A0A4U0X413_9PEZI</name>
<feature type="transmembrane region" description="Helical" evidence="7">
    <location>
        <begin position="97"/>
        <end position="114"/>
    </location>
</feature>
<evidence type="ECO:0000313" key="8">
    <source>
        <dbReference type="EMBL" id="TKA69125.1"/>
    </source>
</evidence>
<dbReference type="PANTHER" id="PTHR45649">
    <property type="entry name" value="AMINO-ACID PERMEASE BAT1"/>
    <property type="match status" value="1"/>
</dbReference>
<evidence type="ECO:0000256" key="5">
    <source>
        <dbReference type="ARBA" id="ARBA00023136"/>
    </source>
</evidence>
<keyword evidence="9" id="KW-1185">Reference proteome</keyword>
<feature type="transmembrane region" description="Helical" evidence="7">
    <location>
        <begin position="332"/>
        <end position="355"/>
    </location>
</feature>
<comment type="caution">
    <text evidence="8">The sequence shown here is derived from an EMBL/GenBank/DDBJ whole genome shotgun (WGS) entry which is preliminary data.</text>
</comment>
<feature type="transmembrane region" description="Helical" evidence="7">
    <location>
        <begin position="484"/>
        <end position="505"/>
    </location>
</feature>
<dbReference type="OrthoDB" id="4476201at2759"/>
<sequence>MAERNSSVVSASGRRKSVAQEPVTSVLKDGDVPYDPDHEWNADEEVLAALGYKPEFKREFNLWTTFCVSFAVLGLLPSFATTLYYGMGYAGTAGMPWGWLIAMVGIQCVAASMAELCSSMPTSGGLYYAAAVLAPPGWGPFAAWITGWSNWLGQITGAPSVNYGTAAMTLAAASISNPSYVPQNYHTFLLTVFIMLIHGCMASFPTRWIAKVNSVGSTFNIIALIIVIILIPAGTNRESQGLSRFTPSSEVWGTIYQGTAFPPGISVLMSFIGVIWTMSGYDSAFHLSEECSNANVASPRAIFMTSAVGGTFGWFLQLPFAAYLTQVLPQKLVLAVLALTIIAGFAMGQGCMIAASRVTFAYGRDDCFGTFPSKYIKHVNSRTRTPVIAVWFNTTIGCALLLLIFSGPIAIGALFSIGAIAAFVAFTTPIFIHVFFVGHRFRPGPWNLGRLSMPIGATASAFVALMVPILCLPSVTGDALAPALMNWTCLVYGAPMLTVVVWWFVSARKWFKGPKVNVEHMMLGRDASIEGTEVKSDASSTGSHGPGKALEGEAAGDLKASGL</sequence>
<dbReference type="PANTHER" id="PTHR45649:SF29">
    <property type="entry name" value="AMINO ACID TRANSPORTER (EUROFUNG)"/>
    <property type="match status" value="1"/>
</dbReference>
<protein>
    <recommendedName>
        <fullName evidence="10">Amino-acid permease</fullName>
    </recommendedName>
</protein>
<keyword evidence="2" id="KW-0813">Transport</keyword>
<evidence type="ECO:0000256" key="6">
    <source>
        <dbReference type="SAM" id="MobiDB-lite"/>
    </source>
</evidence>
<dbReference type="EMBL" id="NAJN01000755">
    <property type="protein sequence ID" value="TKA69125.1"/>
    <property type="molecule type" value="Genomic_DNA"/>
</dbReference>
<organism evidence="8 9">
    <name type="scientific">Cryomyces minteri</name>
    <dbReference type="NCBI Taxonomy" id="331657"/>
    <lineage>
        <taxon>Eukaryota</taxon>
        <taxon>Fungi</taxon>
        <taxon>Dikarya</taxon>
        <taxon>Ascomycota</taxon>
        <taxon>Pezizomycotina</taxon>
        <taxon>Dothideomycetes</taxon>
        <taxon>Dothideomycetes incertae sedis</taxon>
        <taxon>Cryomyces</taxon>
    </lineage>
</organism>
<dbReference type="STRING" id="331657.A0A4U0X413"/>
<feature type="transmembrane region" description="Helical" evidence="7">
    <location>
        <begin position="126"/>
        <end position="145"/>
    </location>
</feature>
<evidence type="ECO:0000256" key="7">
    <source>
        <dbReference type="SAM" id="Phobius"/>
    </source>
</evidence>
<dbReference type="InterPro" id="IPR002293">
    <property type="entry name" value="AA/rel_permease1"/>
</dbReference>
<evidence type="ECO:0000256" key="2">
    <source>
        <dbReference type="ARBA" id="ARBA00022448"/>
    </source>
</evidence>
<dbReference type="Gene3D" id="1.20.1740.10">
    <property type="entry name" value="Amino acid/polyamine transporter I"/>
    <property type="match status" value="1"/>
</dbReference>
<feature type="transmembrane region" description="Helical" evidence="7">
    <location>
        <begin position="255"/>
        <end position="281"/>
    </location>
</feature>
<evidence type="ECO:0000313" key="9">
    <source>
        <dbReference type="Proteomes" id="UP000308768"/>
    </source>
</evidence>
<proteinExistence type="predicted"/>
<dbReference type="AlphaFoldDB" id="A0A4U0X413"/>
<evidence type="ECO:0000256" key="4">
    <source>
        <dbReference type="ARBA" id="ARBA00022989"/>
    </source>
</evidence>
<evidence type="ECO:0000256" key="1">
    <source>
        <dbReference type="ARBA" id="ARBA00004141"/>
    </source>
</evidence>
<feature type="transmembrane region" description="Helical" evidence="7">
    <location>
        <begin position="301"/>
        <end position="320"/>
    </location>
</feature>
<evidence type="ECO:0008006" key="10">
    <source>
        <dbReference type="Google" id="ProtNLM"/>
    </source>
</evidence>
<feature type="region of interest" description="Disordered" evidence="6">
    <location>
        <begin position="1"/>
        <end position="24"/>
    </location>
</feature>
<gene>
    <name evidence="8" type="ORF">B0A49_08732</name>
</gene>
<keyword evidence="4 7" id="KW-1133">Transmembrane helix</keyword>
<dbReference type="GO" id="GO:0016020">
    <property type="term" value="C:membrane"/>
    <property type="evidence" value="ECO:0007669"/>
    <property type="project" value="UniProtKB-SubCell"/>
</dbReference>